<keyword evidence="3" id="KW-1185">Reference proteome</keyword>
<dbReference type="EMBL" id="KB320841">
    <property type="protein sequence ID" value="ELW62073.1"/>
    <property type="molecule type" value="Genomic_DNA"/>
</dbReference>
<evidence type="ECO:0000313" key="3">
    <source>
        <dbReference type="Proteomes" id="UP000011518"/>
    </source>
</evidence>
<feature type="region of interest" description="Disordered" evidence="1">
    <location>
        <begin position="172"/>
        <end position="210"/>
    </location>
</feature>
<accession>L9KHD7</accession>
<sequence length="210" mass="23139">MMLQTVVFMWPFVPVADSHSDGLSHEVGTVLLSLTPYCFLLLPCSILSLPHPAVLLPNLPRKLWLPLHGKVILFNRARSFGRDAHGAVREEGDTRLASQISRINPGDQWGDRCRRSPDGPHIPKLNAVKDLEQGVQDIRSSLKASEANTFWPEPNWALPGPRFSMSVRVRRRRGGAWTTGSGRGARGEEPRGSPTSPPPTPRRAAAPHSV</sequence>
<name>L9KHD7_TUPCH</name>
<dbReference type="AlphaFoldDB" id="L9KHD7"/>
<evidence type="ECO:0000256" key="1">
    <source>
        <dbReference type="SAM" id="MobiDB-lite"/>
    </source>
</evidence>
<dbReference type="InParanoid" id="L9KHD7"/>
<dbReference type="Proteomes" id="UP000011518">
    <property type="component" value="Unassembled WGS sequence"/>
</dbReference>
<evidence type="ECO:0000313" key="2">
    <source>
        <dbReference type="EMBL" id="ELW62073.1"/>
    </source>
</evidence>
<organism evidence="2 3">
    <name type="scientific">Tupaia chinensis</name>
    <name type="common">Chinese tree shrew</name>
    <name type="synonym">Tupaia belangeri chinensis</name>
    <dbReference type="NCBI Taxonomy" id="246437"/>
    <lineage>
        <taxon>Eukaryota</taxon>
        <taxon>Metazoa</taxon>
        <taxon>Chordata</taxon>
        <taxon>Craniata</taxon>
        <taxon>Vertebrata</taxon>
        <taxon>Euteleostomi</taxon>
        <taxon>Mammalia</taxon>
        <taxon>Eutheria</taxon>
        <taxon>Euarchontoglires</taxon>
        <taxon>Scandentia</taxon>
        <taxon>Tupaiidae</taxon>
        <taxon>Tupaia</taxon>
    </lineage>
</organism>
<reference evidence="3" key="1">
    <citation type="submission" date="2012-07" db="EMBL/GenBank/DDBJ databases">
        <title>Genome of the Chinese tree shrew, a rising model animal genetically related to primates.</title>
        <authorList>
            <person name="Zhang G."/>
            <person name="Fan Y."/>
            <person name="Yao Y."/>
            <person name="Huang Z."/>
        </authorList>
    </citation>
    <scope>NUCLEOTIDE SEQUENCE [LARGE SCALE GENOMIC DNA]</scope>
</reference>
<proteinExistence type="predicted"/>
<protein>
    <submittedName>
        <fullName evidence="2">Uncharacterized protein</fullName>
    </submittedName>
</protein>
<reference evidence="3" key="2">
    <citation type="journal article" date="2013" name="Nat. Commun.">
        <title>Genome of the Chinese tree shrew.</title>
        <authorList>
            <person name="Fan Y."/>
            <person name="Huang Z.Y."/>
            <person name="Cao C.C."/>
            <person name="Chen C.S."/>
            <person name="Chen Y.X."/>
            <person name="Fan D.D."/>
            <person name="He J."/>
            <person name="Hou H.L."/>
            <person name="Hu L."/>
            <person name="Hu X.T."/>
            <person name="Jiang X.T."/>
            <person name="Lai R."/>
            <person name="Lang Y.S."/>
            <person name="Liang B."/>
            <person name="Liao S.G."/>
            <person name="Mu D."/>
            <person name="Ma Y.Y."/>
            <person name="Niu Y.Y."/>
            <person name="Sun X.Q."/>
            <person name="Xia J.Q."/>
            <person name="Xiao J."/>
            <person name="Xiong Z.Q."/>
            <person name="Xu L."/>
            <person name="Yang L."/>
            <person name="Zhang Y."/>
            <person name="Zhao W."/>
            <person name="Zhao X.D."/>
            <person name="Zheng Y.T."/>
            <person name="Zhou J.M."/>
            <person name="Zhu Y.B."/>
            <person name="Zhang G.J."/>
            <person name="Wang J."/>
            <person name="Yao Y.G."/>
        </authorList>
    </citation>
    <scope>NUCLEOTIDE SEQUENCE [LARGE SCALE GENOMIC DNA]</scope>
</reference>
<gene>
    <name evidence="2" type="ORF">TREES_T100019494</name>
</gene>